<reference evidence="8 9" key="1">
    <citation type="submission" date="2024-05" db="EMBL/GenBank/DDBJ databases">
        <authorList>
            <person name="Wallberg A."/>
        </authorList>
    </citation>
    <scope>NUCLEOTIDE SEQUENCE [LARGE SCALE GENOMIC DNA]</scope>
</reference>
<dbReference type="GO" id="GO:0008270">
    <property type="term" value="F:zinc ion binding"/>
    <property type="evidence" value="ECO:0007669"/>
    <property type="project" value="UniProtKB-KW"/>
</dbReference>
<protein>
    <submittedName>
        <fullName evidence="8">Uncharacterized protein</fullName>
    </submittedName>
</protein>
<evidence type="ECO:0000256" key="6">
    <source>
        <dbReference type="ARBA" id="ARBA00023163"/>
    </source>
</evidence>
<gene>
    <name evidence="8" type="ORF">MNOR_LOCUS2801</name>
</gene>
<evidence type="ECO:0000256" key="2">
    <source>
        <dbReference type="ARBA" id="ARBA00022723"/>
    </source>
</evidence>
<evidence type="ECO:0000313" key="9">
    <source>
        <dbReference type="Proteomes" id="UP001497623"/>
    </source>
</evidence>
<dbReference type="SUPFAM" id="SSF103637">
    <property type="entry name" value="CCHHC domain"/>
    <property type="match status" value="1"/>
</dbReference>
<dbReference type="Proteomes" id="UP001497623">
    <property type="component" value="Unassembled WGS sequence"/>
</dbReference>
<proteinExistence type="predicted"/>
<name>A0AAV2PRM1_MEGNR</name>
<evidence type="ECO:0000256" key="4">
    <source>
        <dbReference type="ARBA" id="ARBA00022833"/>
    </source>
</evidence>
<keyword evidence="7" id="KW-0539">Nucleus</keyword>
<keyword evidence="5" id="KW-0805">Transcription regulation</keyword>
<evidence type="ECO:0000256" key="5">
    <source>
        <dbReference type="ARBA" id="ARBA00023015"/>
    </source>
</evidence>
<comment type="caution">
    <text evidence="8">The sequence shown here is derived from an EMBL/GenBank/DDBJ whole genome shotgun (WGS) entry which is preliminary data.</text>
</comment>
<dbReference type="AlphaFoldDB" id="A0AAV2PRM1"/>
<sequence length="373" mass="43448">MDENTLKRKPSETSELTASNGFQSNFLNDSSKLSYQNKQQIKNDSVIKNRSYLIENILKDSNSKKDILDNKNNKNVFFSIENILQRSSRDQNNSCGKEPTILIKVISGDYKHLIDYELSTNNFKNRPQTNTALKDTLQNSTLENRTEDIRLSDDTSSYSDLNQTLELKFKNAKFIAKRYKSHTPKDIHIVPESVSIESLEFNNAKPIVSKDESYISKYIRTAPENISNEDIKRLVPTFHDGRALTQSQIEGLIEAMEGSTKRTKIKHPYYKKKFKRENIQINKALQTCPTPGCDGTGNIYKEYTNHKTLNRCPRKKVMYSKPKVDENYFILIQIPQIKMIFHHQLRRLYINIHLWVTLFPIENPKIRKNLNTY</sequence>
<comment type="subcellular location">
    <subcellularLocation>
        <location evidence="1">Nucleus</location>
    </subcellularLocation>
</comment>
<dbReference type="Pfam" id="PF01530">
    <property type="entry name" value="zf-C2HC"/>
    <property type="match status" value="1"/>
</dbReference>
<keyword evidence="3" id="KW-0863">Zinc-finger</keyword>
<dbReference type="Gene3D" id="4.10.320.30">
    <property type="match status" value="1"/>
</dbReference>
<evidence type="ECO:0000256" key="7">
    <source>
        <dbReference type="ARBA" id="ARBA00023242"/>
    </source>
</evidence>
<dbReference type="EMBL" id="CAXKWB010000894">
    <property type="protein sequence ID" value="CAL4062744.1"/>
    <property type="molecule type" value="Genomic_DNA"/>
</dbReference>
<keyword evidence="9" id="KW-1185">Reference proteome</keyword>
<accession>A0AAV2PRM1</accession>
<dbReference type="GO" id="GO:0006355">
    <property type="term" value="P:regulation of DNA-templated transcription"/>
    <property type="evidence" value="ECO:0007669"/>
    <property type="project" value="InterPro"/>
</dbReference>
<dbReference type="PROSITE" id="PS51802">
    <property type="entry name" value="ZF_CCHHC"/>
    <property type="match status" value="1"/>
</dbReference>
<keyword evidence="6" id="KW-0804">Transcription</keyword>
<evidence type="ECO:0000313" key="8">
    <source>
        <dbReference type="EMBL" id="CAL4062744.1"/>
    </source>
</evidence>
<keyword evidence="4" id="KW-0862">Zinc</keyword>
<evidence type="ECO:0000256" key="3">
    <source>
        <dbReference type="ARBA" id="ARBA00022771"/>
    </source>
</evidence>
<keyword evidence="2" id="KW-0479">Metal-binding</keyword>
<dbReference type="GO" id="GO:0005634">
    <property type="term" value="C:nucleus"/>
    <property type="evidence" value="ECO:0007669"/>
    <property type="project" value="UniProtKB-SubCell"/>
</dbReference>
<dbReference type="InterPro" id="IPR002515">
    <property type="entry name" value="Znf_C2H2C"/>
</dbReference>
<organism evidence="8 9">
    <name type="scientific">Meganyctiphanes norvegica</name>
    <name type="common">Northern krill</name>
    <name type="synonym">Thysanopoda norvegica</name>
    <dbReference type="NCBI Taxonomy" id="48144"/>
    <lineage>
        <taxon>Eukaryota</taxon>
        <taxon>Metazoa</taxon>
        <taxon>Ecdysozoa</taxon>
        <taxon>Arthropoda</taxon>
        <taxon>Crustacea</taxon>
        <taxon>Multicrustacea</taxon>
        <taxon>Malacostraca</taxon>
        <taxon>Eumalacostraca</taxon>
        <taxon>Eucarida</taxon>
        <taxon>Euphausiacea</taxon>
        <taxon>Euphausiidae</taxon>
        <taxon>Meganyctiphanes</taxon>
    </lineage>
</organism>
<dbReference type="InterPro" id="IPR036060">
    <property type="entry name" value="Znf_C2H2C_sf"/>
</dbReference>
<evidence type="ECO:0000256" key="1">
    <source>
        <dbReference type="ARBA" id="ARBA00004123"/>
    </source>
</evidence>